<comment type="caution">
    <text evidence="2">The sequence shown here is derived from an EMBL/GenBank/DDBJ whole genome shotgun (WGS) entry which is preliminary data.</text>
</comment>
<dbReference type="RefSeq" id="WP_183582350.1">
    <property type="nucleotide sequence ID" value="NZ_JACHXJ010000002.1"/>
</dbReference>
<dbReference type="Pfam" id="PF03992">
    <property type="entry name" value="ABM"/>
    <property type="match status" value="1"/>
</dbReference>
<protein>
    <submittedName>
        <fullName evidence="2">Quinol monooxygenase YgiN</fullName>
    </submittedName>
</protein>
<dbReference type="Proteomes" id="UP000517523">
    <property type="component" value="Unassembled WGS sequence"/>
</dbReference>
<dbReference type="SUPFAM" id="SSF54909">
    <property type="entry name" value="Dimeric alpha+beta barrel"/>
    <property type="match status" value="1"/>
</dbReference>
<keyword evidence="2" id="KW-0560">Oxidoreductase</keyword>
<evidence type="ECO:0000313" key="3">
    <source>
        <dbReference type="Proteomes" id="UP000517523"/>
    </source>
</evidence>
<organism evidence="2 3">
    <name type="scientific">Paenibacillus rhizosphaerae</name>
    <dbReference type="NCBI Taxonomy" id="297318"/>
    <lineage>
        <taxon>Bacteria</taxon>
        <taxon>Bacillati</taxon>
        <taxon>Bacillota</taxon>
        <taxon>Bacilli</taxon>
        <taxon>Bacillales</taxon>
        <taxon>Paenibacillaceae</taxon>
        <taxon>Paenibacillus</taxon>
    </lineage>
</organism>
<accession>A0A839TMW2</accession>
<dbReference type="InterPro" id="IPR011008">
    <property type="entry name" value="Dimeric_a/b-barrel"/>
</dbReference>
<dbReference type="PANTHER" id="PTHR33336:SF3">
    <property type="entry name" value="ABM DOMAIN-CONTAINING PROTEIN"/>
    <property type="match status" value="1"/>
</dbReference>
<dbReference type="InterPro" id="IPR007138">
    <property type="entry name" value="ABM_dom"/>
</dbReference>
<dbReference type="AlphaFoldDB" id="A0A839TMW2"/>
<reference evidence="2 3" key="1">
    <citation type="submission" date="2020-08" db="EMBL/GenBank/DDBJ databases">
        <title>Genomic Encyclopedia of Type Strains, Phase III (KMG-III): the genomes of soil and plant-associated and newly described type strains.</title>
        <authorList>
            <person name="Whitman W."/>
        </authorList>
    </citation>
    <scope>NUCLEOTIDE SEQUENCE [LARGE SCALE GENOMIC DNA]</scope>
    <source>
        <strain evidence="2 3">CECT 5831</strain>
    </source>
</reference>
<dbReference type="Gene3D" id="3.30.70.100">
    <property type="match status" value="1"/>
</dbReference>
<proteinExistence type="predicted"/>
<dbReference type="EMBL" id="JACHXJ010000002">
    <property type="protein sequence ID" value="MBB3128146.1"/>
    <property type="molecule type" value="Genomic_DNA"/>
</dbReference>
<keyword evidence="2" id="KW-0503">Monooxygenase</keyword>
<sequence length="98" mass="11301">MIIVHAKLDILPEQEERFLKEADSLLVATRAEEGNISYELFKFVEQEHYYTMVEIWKDFGAVQVHNSSDHFQAFVQTAKTLLASPMELKVFQGEPVQA</sequence>
<evidence type="ECO:0000313" key="2">
    <source>
        <dbReference type="EMBL" id="MBB3128146.1"/>
    </source>
</evidence>
<dbReference type="InterPro" id="IPR050744">
    <property type="entry name" value="AI-2_Isomerase_LsrG"/>
</dbReference>
<name>A0A839TMW2_9BACL</name>
<feature type="domain" description="ABM" evidence="1">
    <location>
        <begin position="2"/>
        <end position="91"/>
    </location>
</feature>
<dbReference type="GO" id="GO:0004497">
    <property type="term" value="F:monooxygenase activity"/>
    <property type="evidence" value="ECO:0007669"/>
    <property type="project" value="UniProtKB-KW"/>
</dbReference>
<gene>
    <name evidence="2" type="ORF">FHS19_002800</name>
</gene>
<dbReference type="PROSITE" id="PS51725">
    <property type="entry name" value="ABM"/>
    <property type="match status" value="1"/>
</dbReference>
<dbReference type="PANTHER" id="PTHR33336">
    <property type="entry name" value="QUINOL MONOOXYGENASE YGIN-RELATED"/>
    <property type="match status" value="1"/>
</dbReference>
<evidence type="ECO:0000259" key="1">
    <source>
        <dbReference type="PROSITE" id="PS51725"/>
    </source>
</evidence>